<protein>
    <recommendedName>
        <fullName evidence="2">Myb-like DNA-binding domain-containing protein</fullName>
    </recommendedName>
</protein>
<dbReference type="Proteomes" id="UP000042958">
    <property type="component" value="Unassembled WGS sequence"/>
</dbReference>
<dbReference type="OrthoDB" id="3944408at2759"/>
<dbReference type="EMBL" id="CDHK01000002">
    <property type="protein sequence ID" value="CEJ56680.1"/>
    <property type="molecule type" value="Genomic_DNA"/>
</dbReference>
<accession>A0A0F7TMM8</accession>
<feature type="compositionally biased region" description="Basic and acidic residues" evidence="1">
    <location>
        <begin position="257"/>
        <end position="273"/>
    </location>
</feature>
<gene>
    <name evidence="3" type="ORF">PMG11_02880</name>
</gene>
<proteinExistence type="predicted"/>
<feature type="region of interest" description="Disordered" evidence="1">
    <location>
        <begin position="244"/>
        <end position="273"/>
    </location>
</feature>
<organism evidence="3 4">
    <name type="scientific">Penicillium brasilianum</name>
    <dbReference type="NCBI Taxonomy" id="104259"/>
    <lineage>
        <taxon>Eukaryota</taxon>
        <taxon>Fungi</taxon>
        <taxon>Dikarya</taxon>
        <taxon>Ascomycota</taxon>
        <taxon>Pezizomycotina</taxon>
        <taxon>Eurotiomycetes</taxon>
        <taxon>Eurotiomycetidae</taxon>
        <taxon>Eurotiales</taxon>
        <taxon>Aspergillaceae</taxon>
        <taxon>Penicillium</taxon>
    </lineage>
</organism>
<dbReference type="STRING" id="104259.A0A0F7TMM8"/>
<feature type="domain" description="Myb-like DNA-binding" evidence="2">
    <location>
        <begin position="15"/>
        <end position="59"/>
    </location>
</feature>
<keyword evidence="4" id="KW-1185">Reference proteome</keyword>
<dbReference type="Pfam" id="PF22980">
    <property type="entry name" value="Myb_DNA-bind_8"/>
    <property type="match status" value="1"/>
</dbReference>
<dbReference type="AlphaFoldDB" id="A0A0F7TMM8"/>
<reference evidence="4" key="1">
    <citation type="journal article" date="2015" name="Genome Announc.">
        <title>Draft genome sequence of the fungus Penicillium brasilianum MG11.</title>
        <authorList>
            <person name="Horn F."/>
            <person name="Linde J."/>
            <person name="Mattern D.J."/>
            <person name="Walther G."/>
            <person name="Guthke R."/>
            <person name="Brakhage A.A."/>
            <person name="Valiante V."/>
        </authorList>
    </citation>
    <scope>NUCLEOTIDE SEQUENCE [LARGE SCALE GENOMIC DNA]</scope>
    <source>
        <strain evidence="4">MG11</strain>
    </source>
</reference>
<sequence>MGNRSKVLDIEGPTPKFLYSIIKQLSLKDIDWNKVASDLEISNGHAARMRYSRFKNQIDPVSKKKNTKKGAKGNLKGDMQAPPPTMTKPAFLDSGVVPKIEPNGSSFQSNASPFVKYEPETPHVDGMQGLSNPHGGFYSPFQQVLSPASLLTSPQMMPSPQIMPPKYIDHFEPVLQGALPRGVASSVPLPLASGMYAPMPTSTPLSFTTCSSSFPMSHDFNMPECPSQPTPGFNSGPVITWEPISQQQTLTPPSSPKIKEERENCEERSTAWN</sequence>
<evidence type="ECO:0000313" key="3">
    <source>
        <dbReference type="EMBL" id="CEJ56680.1"/>
    </source>
</evidence>
<dbReference type="InterPro" id="IPR054505">
    <property type="entry name" value="Myb_DNA-bind_8"/>
</dbReference>
<feature type="region of interest" description="Disordered" evidence="1">
    <location>
        <begin position="62"/>
        <end position="86"/>
    </location>
</feature>
<name>A0A0F7TMM8_PENBI</name>
<evidence type="ECO:0000259" key="2">
    <source>
        <dbReference type="Pfam" id="PF22980"/>
    </source>
</evidence>
<evidence type="ECO:0000256" key="1">
    <source>
        <dbReference type="SAM" id="MobiDB-lite"/>
    </source>
</evidence>
<evidence type="ECO:0000313" key="4">
    <source>
        <dbReference type="Proteomes" id="UP000042958"/>
    </source>
</evidence>